<dbReference type="Proteomes" id="UP000004367">
    <property type="component" value="Unassembled WGS sequence"/>
</dbReference>
<keyword evidence="3" id="KW-1185">Reference proteome</keyword>
<dbReference type="PANTHER" id="PTHR35399:SF2">
    <property type="entry name" value="DUF839 DOMAIN-CONTAINING PROTEIN"/>
    <property type="match status" value="1"/>
</dbReference>
<feature type="compositionally biased region" description="Polar residues" evidence="1">
    <location>
        <begin position="11"/>
        <end position="22"/>
    </location>
</feature>
<comment type="caution">
    <text evidence="2">The sequence shown here is derived from an EMBL/GenBank/DDBJ whole genome shotgun (WGS) entry which is preliminary data.</text>
</comment>
<evidence type="ECO:0000313" key="3">
    <source>
        <dbReference type="Proteomes" id="UP000004367"/>
    </source>
</evidence>
<feature type="region of interest" description="Disordered" evidence="1">
    <location>
        <begin position="141"/>
        <end position="161"/>
    </location>
</feature>
<dbReference type="eggNOG" id="COG3211">
    <property type="taxonomic scope" value="Bacteria"/>
</dbReference>
<dbReference type="PROSITE" id="PS51318">
    <property type="entry name" value="TAT"/>
    <property type="match status" value="1"/>
</dbReference>
<dbReference type="AlphaFoldDB" id="H5UT26"/>
<dbReference type="OrthoDB" id="9801383at2"/>
<dbReference type="Pfam" id="PF05787">
    <property type="entry name" value="PhoX"/>
    <property type="match status" value="1"/>
</dbReference>
<dbReference type="InterPro" id="IPR008557">
    <property type="entry name" value="PhoX"/>
</dbReference>
<dbReference type="SUPFAM" id="SSF101898">
    <property type="entry name" value="NHL repeat"/>
    <property type="match status" value="1"/>
</dbReference>
<feature type="region of interest" description="Disordered" evidence="1">
    <location>
        <begin position="1"/>
        <end position="23"/>
    </location>
</feature>
<evidence type="ECO:0008006" key="4">
    <source>
        <dbReference type="Google" id="ProtNLM"/>
    </source>
</evidence>
<organism evidence="2 3">
    <name type="scientific">Mobilicoccus pelagius NBRC 104925</name>
    <dbReference type="NCBI Taxonomy" id="1089455"/>
    <lineage>
        <taxon>Bacteria</taxon>
        <taxon>Bacillati</taxon>
        <taxon>Actinomycetota</taxon>
        <taxon>Actinomycetes</taxon>
        <taxon>Micrococcales</taxon>
        <taxon>Dermatophilaceae</taxon>
        <taxon>Mobilicoccus</taxon>
    </lineage>
</organism>
<accession>H5UT26</accession>
<dbReference type="PANTHER" id="PTHR35399">
    <property type="entry name" value="SLR8030 PROTEIN"/>
    <property type="match status" value="1"/>
</dbReference>
<dbReference type="InterPro" id="IPR006311">
    <property type="entry name" value="TAT_signal"/>
</dbReference>
<gene>
    <name evidence="2" type="ORF">MOPEL_084_00190</name>
</gene>
<evidence type="ECO:0000256" key="1">
    <source>
        <dbReference type="SAM" id="MobiDB-lite"/>
    </source>
</evidence>
<sequence>MSEHLDRDDISTNPSGNRTLSDIANADVSRRHVLGGTMGLAAIAFLAGAPAAQAATPTAAPTATTADVVARHGRRKPLLGFTAVPVGADDDVHVPEGYVADVIIPWGTPLFSDGPAWKKNASDSSLEQAMQVGYNHDGQHFFPFDTRGRRKSRGGRHDDNDAGLLVLNNEYTDPALLTTDGLDTVTPEKVRKHQHAVGVTVIAIEQERGGRWTHTDSPFNRRVHANTPVVFSGPAAKDPRLQAKTPARGTMANCSMGNTPWGTYVTCEENWADYFGSADKNHKVTDEEKRYGIEPGQTHYKWEEADDRFDTDKDPNEQYRWGWCVEIDPFDPDHTPVKRTALGRVKHENCHFATSRGRVVAYTGDDQSGEYIYKFVSKRPWRAARAMGRSPLDEGILYVAKFHEDGTGTWLPLVFGQGPLTKKNGWKDQADVLVRTRRAADAVGATPMDRPEWIKENPLTGQLFVTLTNGTAGPNPANPRKKNVYGHILRWTERHGDKTGTEFDWDIFVLAGDPTKDPQVDINGDAFGSPDGLYFDTDGRMWIATDVSNSKQLLKEYENLGNNQMLCADPRTREIRRFLTGPKGAEITGIMGTPDRRTLFVNIQHPGEETKAIGAPTPANPQAVSSWPDHDPAGRPRPATVVIRRKDGGIIGS</sequence>
<proteinExistence type="predicted"/>
<evidence type="ECO:0000313" key="2">
    <source>
        <dbReference type="EMBL" id="GAB48884.1"/>
    </source>
</evidence>
<dbReference type="EMBL" id="BAFE01000062">
    <property type="protein sequence ID" value="GAB48884.1"/>
    <property type="molecule type" value="Genomic_DNA"/>
</dbReference>
<protein>
    <recommendedName>
        <fullName evidence="4">Phosphatase</fullName>
    </recommendedName>
</protein>
<feature type="compositionally biased region" description="Basic and acidic residues" evidence="1">
    <location>
        <begin position="1"/>
        <end position="10"/>
    </location>
</feature>
<dbReference type="STRING" id="1089455.MOPEL_084_00190"/>
<name>H5UT26_9MICO</name>
<dbReference type="RefSeq" id="WP_009482782.1">
    <property type="nucleotide sequence ID" value="NZ_BAFE01000062.1"/>
</dbReference>
<feature type="region of interest" description="Disordered" evidence="1">
    <location>
        <begin position="610"/>
        <end position="639"/>
    </location>
</feature>
<reference evidence="2 3" key="1">
    <citation type="submission" date="2012-02" db="EMBL/GenBank/DDBJ databases">
        <title>Whole genome shotgun sequence of Mobilicoccus pelagius NBRC 104925.</title>
        <authorList>
            <person name="Yoshida Y."/>
            <person name="Hosoyama A."/>
            <person name="Tsuchikane K."/>
            <person name="Katsumata H."/>
            <person name="Yamazaki S."/>
            <person name="Fujita N."/>
        </authorList>
    </citation>
    <scope>NUCLEOTIDE SEQUENCE [LARGE SCALE GENOMIC DNA]</scope>
    <source>
        <strain evidence="2 3">NBRC 104925</strain>
    </source>
</reference>